<evidence type="ECO:0000256" key="1">
    <source>
        <dbReference type="SAM" id="Phobius"/>
    </source>
</evidence>
<proteinExistence type="predicted"/>
<evidence type="ECO:0000313" key="2">
    <source>
        <dbReference type="EMBL" id="CAI2382165.1"/>
    </source>
</evidence>
<evidence type="ECO:0000313" key="3">
    <source>
        <dbReference type="Proteomes" id="UP001295684"/>
    </source>
</evidence>
<gene>
    <name evidence="2" type="ORF">ECRASSUSDP1_LOCUS23633</name>
</gene>
<dbReference type="AlphaFoldDB" id="A0AAD1Y1M8"/>
<name>A0AAD1Y1M8_EUPCR</name>
<reference evidence="2" key="1">
    <citation type="submission" date="2023-07" db="EMBL/GenBank/DDBJ databases">
        <authorList>
            <consortium name="AG Swart"/>
            <person name="Singh M."/>
            <person name="Singh A."/>
            <person name="Seah K."/>
            <person name="Emmerich C."/>
        </authorList>
    </citation>
    <scope>NUCLEOTIDE SEQUENCE</scope>
    <source>
        <strain evidence="2">DP1</strain>
    </source>
</reference>
<keyword evidence="1" id="KW-0472">Membrane</keyword>
<accession>A0AAD1Y1M8</accession>
<keyword evidence="3" id="KW-1185">Reference proteome</keyword>
<feature type="transmembrane region" description="Helical" evidence="1">
    <location>
        <begin position="31"/>
        <end position="50"/>
    </location>
</feature>
<protein>
    <submittedName>
        <fullName evidence="2">Uncharacterized protein</fullName>
    </submittedName>
</protein>
<comment type="caution">
    <text evidence="2">The sequence shown here is derived from an EMBL/GenBank/DDBJ whole genome shotgun (WGS) entry which is preliminary data.</text>
</comment>
<keyword evidence="1" id="KW-0812">Transmembrane</keyword>
<sequence length="107" mass="12006">MTMVVGNIEIMRDPGLLDFTTILIPCKHPRLTILVMIILVFELITNFLNLTDRDLNNTWLGSMAIIVPFHEMISEFTPSSSILSKEFSSISSHAGAWRSVIVKCSKP</sequence>
<keyword evidence="1" id="KW-1133">Transmembrane helix</keyword>
<dbReference type="EMBL" id="CAMPGE010024315">
    <property type="protein sequence ID" value="CAI2382165.1"/>
    <property type="molecule type" value="Genomic_DNA"/>
</dbReference>
<dbReference type="Proteomes" id="UP001295684">
    <property type="component" value="Unassembled WGS sequence"/>
</dbReference>
<organism evidence="2 3">
    <name type="scientific">Euplotes crassus</name>
    <dbReference type="NCBI Taxonomy" id="5936"/>
    <lineage>
        <taxon>Eukaryota</taxon>
        <taxon>Sar</taxon>
        <taxon>Alveolata</taxon>
        <taxon>Ciliophora</taxon>
        <taxon>Intramacronucleata</taxon>
        <taxon>Spirotrichea</taxon>
        <taxon>Hypotrichia</taxon>
        <taxon>Euplotida</taxon>
        <taxon>Euplotidae</taxon>
        <taxon>Moneuplotes</taxon>
    </lineage>
</organism>